<evidence type="ECO:0000259" key="2">
    <source>
        <dbReference type="Pfam" id="PF00174"/>
    </source>
</evidence>
<dbReference type="AlphaFoldDB" id="A0A2T6AD90"/>
<proteinExistence type="predicted"/>
<dbReference type="RefSeq" id="WP_158274087.1">
    <property type="nucleotide sequence ID" value="NZ_BMEZ01000025.1"/>
</dbReference>
<comment type="caution">
    <text evidence="3">The sequence shown here is derived from an EMBL/GenBank/DDBJ whole genome shotgun (WGS) entry which is preliminary data.</text>
</comment>
<feature type="chain" id="PRO_5015710914" description="Oxidoreductase molybdopterin-binding domain-containing protein" evidence="1">
    <location>
        <begin position="22"/>
        <end position="165"/>
    </location>
</feature>
<protein>
    <recommendedName>
        <fullName evidence="2">Oxidoreductase molybdopterin-binding domain-containing protein</fullName>
    </recommendedName>
</protein>
<dbReference type="InterPro" id="IPR036374">
    <property type="entry name" value="OxRdtase_Mopterin-bd_sf"/>
</dbReference>
<dbReference type="SUPFAM" id="SSF56524">
    <property type="entry name" value="Oxidoreductase molybdopterin-binding domain"/>
    <property type="match status" value="1"/>
</dbReference>
<dbReference type="Gene3D" id="3.90.420.10">
    <property type="entry name" value="Oxidoreductase, molybdopterin-binding domain"/>
    <property type="match status" value="1"/>
</dbReference>
<dbReference type="EMBL" id="QBKN01000027">
    <property type="protein sequence ID" value="PTX41746.1"/>
    <property type="molecule type" value="Genomic_DNA"/>
</dbReference>
<dbReference type="OrthoDB" id="9798763at2"/>
<feature type="signal peptide" evidence="1">
    <location>
        <begin position="1"/>
        <end position="21"/>
    </location>
</feature>
<evidence type="ECO:0000313" key="3">
    <source>
        <dbReference type="EMBL" id="PTX41746.1"/>
    </source>
</evidence>
<sequence>MIRWLLTLVLAVTCTATVARALEMPEGHVVLTVSGDIDVTNDGDVARFDLDMLRALDWREITTFTAFTNGRQQFAGPTLSSLLEALGVEDGILRARAVNDYSVEIPAAHAAAHDVLIAAEHGGKPMRVREKGPLWIVYPQSEAKAQDNTFNTEMIWQLTEIEVLP</sequence>
<feature type="domain" description="Oxidoreductase molybdopterin-binding" evidence="2">
    <location>
        <begin position="69"/>
        <end position="141"/>
    </location>
</feature>
<organism evidence="3 4">
    <name type="scientific">Allosediminivita pacifica</name>
    <dbReference type="NCBI Taxonomy" id="1267769"/>
    <lineage>
        <taxon>Bacteria</taxon>
        <taxon>Pseudomonadati</taxon>
        <taxon>Pseudomonadota</taxon>
        <taxon>Alphaproteobacteria</taxon>
        <taxon>Rhodobacterales</taxon>
        <taxon>Paracoccaceae</taxon>
        <taxon>Allosediminivita</taxon>
    </lineage>
</organism>
<dbReference type="Proteomes" id="UP000244069">
    <property type="component" value="Unassembled WGS sequence"/>
</dbReference>
<gene>
    <name evidence="3" type="ORF">C8N44_12711</name>
</gene>
<accession>A0A2T6AD90</accession>
<evidence type="ECO:0000313" key="4">
    <source>
        <dbReference type="Proteomes" id="UP000244069"/>
    </source>
</evidence>
<name>A0A2T6AD90_9RHOB</name>
<dbReference type="InterPro" id="IPR000572">
    <property type="entry name" value="OxRdtase_Mopterin-bd_dom"/>
</dbReference>
<keyword evidence="4" id="KW-1185">Reference proteome</keyword>
<reference evidence="3 4" key="1">
    <citation type="submission" date="2018-04" db="EMBL/GenBank/DDBJ databases">
        <title>Genomic Encyclopedia of Archaeal and Bacterial Type Strains, Phase II (KMG-II): from individual species to whole genera.</title>
        <authorList>
            <person name="Goeker M."/>
        </authorList>
    </citation>
    <scope>NUCLEOTIDE SEQUENCE [LARGE SCALE GENOMIC DNA]</scope>
    <source>
        <strain evidence="3 4">DSM 29329</strain>
    </source>
</reference>
<keyword evidence="1" id="KW-0732">Signal</keyword>
<evidence type="ECO:0000256" key="1">
    <source>
        <dbReference type="SAM" id="SignalP"/>
    </source>
</evidence>
<dbReference type="Pfam" id="PF00174">
    <property type="entry name" value="Oxidored_molyb"/>
    <property type="match status" value="1"/>
</dbReference>